<evidence type="ECO:0000313" key="10">
    <source>
        <dbReference type="Proteomes" id="UP001054252"/>
    </source>
</evidence>
<comment type="subcellular location">
    <subcellularLocation>
        <location evidence="1">Nucleus</location>
    </subcellularLocation>
</comment>
<dbReference type="PANTHER" id="PTHR47287">
    <property type="entry name" value="C2H2 AND C2HC ZINC FINGERS SUPERFAMILY PROTEIN"/>
    <property type="match status" value="1"/>
</dbReference>
<dbReference type="InterPro" id="IPR036236">
    <property type="entry name" value="Znf_C2H2_sf"/>
</dbReference>
<keyword evidence="4" id="KW-0862">Zinc</keyword>
<keyword evidence="5" id="KW-0539">Nucleus</keyword>
<feature type="domain" description="C2H2-type" evidence="8">
    <location>
        <begin position="87"/>
        <end position="114"/>
    </location>
</feature>
<feature type="region of interest" description="Disordered" evidence="7">
    <location>
        <begin position="1"/>
        <end position="86"/>
    </location>
</feature>
<feature type="domain" description="C2H2-type" evidence="8">
    <location>
        <begin position="36"/>
        <end position="63"/>
    </location>
</feature>
<organism evidence="9 10">
    <name type="scientific">Rubroshorea leprosula</name>
    <dbReference type="NCBI Taxonomy" id="152421"/>
    <lineage>
        <taxon>Eukaryota</taxon>
        <taxon>Viridiplantae</taxon>
        <taxon>Streptophyta</taxon>
        <taxon>Embryophyta</taxon>
        <taxon>Tracheophyta</taxon>
        <taxon>Spermatophyta</taxon>
        <taxon>Magnoliopsida</taxon>
        <taxon>eudicotyledons</taxon>
        <taxon>Gunneridae</taxon>
        <taxon>Pentapetalae</taxon>
        <taxon>rosids</taxon>
        <taxon>malvids</taxon>
        <taxon>Malvales</taxon>
        <taxon>Dipterocarpaceae</taxon>
        <taxon>Rubroshorea</taxon>
    </lineage>
</organism>
<dbReference type="GO" id="GO:0008270">
    <property type="term" value="F:zinc ion binding"/>
    <property type="evidence" value="ECO:0007669"/>
    <property type="project" value="UniProtKB-KW"/>
</dbReference>
<evidence type="ECO:0000259" key="8">
    <source>
        <dbReference type="PROSITE" id="PS50157"/>
    </source>
</evidence>
<protein>
    <recommendedName>
        <fullName evidence="8">C2H2-type domain-containing protein</fullName>
    </recommendedName>
</protein>
<dbReference type="InterPro" id="IPR013087">
    <property type="entry name" value="Znf_C2H2_type"/>
</dbReference>
<gene>
    <name evidence="9" type="ORF">SLEP1_g56969</name>
</gene>
<dbReference type="GO" id="GO:0005634">
    <property type="term" value="C:nucleus"/>
    <property type="evidence" value="ECO:0007669"/>
    <property type="project" value="UniProtKB-SubCell"/>
</dbReference>
<evidence type="ECO:0000256" key="3">
    <source>
        <dbReference type="ARBA" id="ARBA00022771"/>
    </source>
</evidence>
<reference evidence="9 10" key="1">
    <citation type="journal article" date="2021" name="Commun. Biol.">
        <title>The genome of Shorea leprosula (Dipterocarpaceae) highlights the ecological relevance of drought in aseasonal tropical rainforests.</title>
        <authorList>
            <person name="Ng K.K.S."/>
            <person name="Kobayashi M.J."/>
            <person name="Fawcett J.A."/>
            <person name="Hatakeyama M."/>
            <person name="Paape T."/>
            <person name="Ng C.H."/>
            <person name="Ang C.C."/>
            <person name="Tnah L.H."/>
            <person name="Lee C.T."/>
            <person name="Nishiyama T."/>
            <person name="Sese J."/>
            <person name="O'Brien M.J."/>
            <person name="Copetti D."/>
            <person name="Mohd Noor M.I."/>
            <person name="Ong R.C."/>
            <person name="Putra M."/>
            <person name="Sireger I.Z."/>
            <person name="Indrioko S."/>
            <person name="Kosugi Y."/>
            <person name="Izuno A."/>
            <person name="Isagi Y."/>
            <person name="Lee S.L."/>
            <person name="Shimizu K.K."/>
        </authorList>
    </citation>
    <scope>NUCLEOTIDE SEQUENCE [LARGE SCALE GENOMIC DNA]</scope>
    <source>
        <strain evidence="9">214</strain>
    </source>
</reference>
<evidence type="ECO:0000256" key="6">
    <source>
        <dbReference type="PROSITE-ProRule" id="PRU00042"/>
    </source>
</evidence>
<keyword evidence="2" id="KW-0479">Metal-binding</keyword>
<evidence type="ECO:0000313" key="9">
    <source>
        <dbReference type="EMBL" id="GKV50257.1"/>
    </source>
</evidence>
<sequence>MADRSVYNFFSQSQPSAVKPKKHAAAPSTTSSPRRFPCSYCPREFDTSQALAGHQNAHKPERGATRQEAKPTQHAAGPSTNSSPRRFRCHYCPREFATSPALAGYQNAHKREQAAAARPNFPVADQQQHLPSSPVPRSFLGVSTAYALSTTTDVDDSANMDLTLRL</sequence>
<dbReference type="PROSITE" id="PS00028">
    <property type="entry name" value="ZINC_FINGER_C2H2_1"/>
    <property type="match status" value="1"/>
</dbReference>
<evidence type="ECO:0000256" key="4">
    <source>
        <dbReference type="ARBA" id="ARBA00022833"/>
    </source>
</evidence>
<dbReference type="SUPFAM" id="SSF57667">
    <property type="entry name" value="beta-beta-alpha zinc fingers"/>
    <property type="match status" value="1"/>
</dbReference>
<evidence type="ECO:0000256" key="1">
    <source>
        <dbReference type="ARBA" id="ARBA00004123"/>
    </source>
</evidence>
<keyword evidence="3 6" id="KW-0863">Zinc-finger</keyword>
<dbReference type="AlphaFoldDB" id="A0AAV5MNT4"/>
<proteinExistence type="predicted"/>
<accession>A0AAV5MNT4</accession>
<evidence type="ECO:0000256" key="2">
    <source>
        <dbReference type="ARBA" id="ARBA00022723"/>
    </source>
</evidence>
<comment type="caution">
    <text evidence="9">The sequence shown here is derived from an EMBL/GenBank/DDBJ whole genome shotgun (WGS) entry which is preliminary data.</text>
</comment>
<dbReference type="Proteomes" id="UP001054252">
    <property type="component" value="Unassembled WGS sequence"/>
</dbReference>
<dbReference type="SMART" id="SM00355">
    <property type="entry name" value="ZnF_C2H2"/>
    <property type="match status" value="2"/>
</dbReference>
<evidence type="ECO:0000256" key="7">
    <source>
        <dbReference type="SAM" id="MobiDB-lite"/>
    </source>
</evidence>
<keyword evidence="10" id="KW-1185">Reference proteome</keyword>
<dbReference type="PANTHER" id="PTHR47287:SF15">
    <property type="entry name" value="ZINC FINGER PROTEIN 3-LIKE"/>
    <property type="match status" value="1"/>
</dbReference>
<dbReference type="InterPro" id="IPR044246">
    <property type="entry name" value="ZFP3-like"/>
</dbReference>
<dbReference type="EMBL" id="BPVZ01000352">
    <property type="protein sequence ID" value="GKV50257.1"/>
    <property type="molecule type" value="Genomic_DNA"/>
</dbReference>
<evidence type="ECO:0000256" key="5">
    <source>
        <dbReference type="ARBA" id="ARBA00023242"/>
    </source>
</evidence>
<name>A0AAV5MNT4_9ROSI</name>
<dbReference type="Gene3D" id="3.30.160.60">
    <property type="entry name" value="Classic Zinc Finger"/>
    <property type="match status" value="1"/>
</dbReference>
<dbReference type="GO" id="GO:0009788">
    <property type="term" value="P:negative regulation of abscisic acid-activated signaling pathway"/>
    <property type="evidence" value="ECO:0007669"/>
    <property type="project" value="InterPro"/>
</dbReference>
<dbReference type="PROSITE" id="PS50157">
    <property type="entry name" value="ZINC_FINGER_C2H2_2"/>
    <property type="match status" value="2"/>
</dbReference>
<feature type="compositionally biased region" description="Basic and acidic residues" evidence="7">
    <location>
        <begin position="58"/>
        <end position="71"/>
    </location>
</feature>
<dbReference type="Pfam" id="PF13912">
    <property type="entry name" value="zf-C2H2_6"/>
    <property type="match status" value="1"/>
</dbReference>